<evidence type="ECO:0000256" key="1">
    <source>
        <dbReference type="ARBA" id="ARBA00022729"/>
    </source>
</evidence>
<dbReference type="InterPro" id="IPR025193">
    <property type="entry name" value="DUF4114"/>
</dbReference>
<name>A0A1Z4LSU0_9CYAN</name>
<evidence type="ECO:0000259" key="3">
    <source>
        <dbReference type="Pfam" id="PF13448"/>
    </source>
</evidence>
<evidence type="ECO:0000256" key="2">
    <source>
        <dbReference type="SAM" id="MobiDB-lite"/>
    </source>
</evidence>
<proteinExistence type="predicted"/>
<feature type="compositionally biased region" description="Acidic residues" evidence="2">
    <location>
        <begin position="2769"/>
        <end position="2789"/>
    </location>
</feature>
<dbReference type="SUPFAM" id="SSF69318">
    <property type="entry name" value="Integrin alpha N-terminal domain"/>
    <property type="match status" value="1"/>
</dbReference>
<dbReference type="InterPro" id="IPR038081">
    <property type="entry name" value="CalX-like_sf"/>
</dbReference>
<dbReference type="Proteomes" id="UP000218418">
    <property type="component" value="Chromosome"/>
</dbReference>
<dbReference type="SUPFAM" id="SSF49899">
    <property type="entry name" value="Concanavalin A-like lectins/glucanases"/>
    <property type="match status" value="1"/>
</dbReference>
<accession>A0A1Z4LSU0</accession>
<dbReference type="InterPro" id="IPR013517">
    <property type="entry name" value="FG-GAP"/>
</dbReference>
<keyword evidence="5" id="KW-1185">Reference proteome</keyword>
<dbReference type="OrthoDB" id="463714at2"/>
<dbReference type="InterPro" id="IPR013320">
    <property type="entry name" value="ConA-like_dom_sf"/>
</dbReference>
<reference evidence="4 5" key="1">
    <citation type="submission" date="2017-06" db="EMBL/GenBank/DDBJ databases">
        <title>Genome sequencing of cyanobaciteial culture collection at National Institute for Environmental Studies (NIES).</title>
        <authorList>
            <person name="Hirose Y."/>
            <person name="Shimura Y."/>
            <person name="Fujisawa T."/>
            <person name="Nakamura Y."/>
            <person name="Kawachi M."/>
        </authorList>
    </citation>
    <scope>NUCLEOTIDE SEQUENCE [LARGE SCALE GENOMIC DNA]</scope>
    <source>
        <strain evidence="4 5">NIES-267</strain>
    </source>
</reference>
<dbReference type="Pfam" id="PF13385">
    <property type="entry name" value="Laminin_G_3"/>
    <property type="match status" value="1"/>
</dbReference>
<protein>
    <recommendedName>
        <fullName evidence="3">DUF4114 domain-containing protein</fullName>
    </recommendedName>
</protein>
<dbReference type="Pfam" id="PF13448">
    <property type="entry name" value="DUF4114"/>
    <property type="match status" value="1"/>
</dbReference>
<dbReference type="Pfam" id="PF13517">
    <property type="entry name" value="FG-GAP_3"/>
    <property type="match status" value="2"/>
</dbReference>
<evidence type="ECO:0000313" key="5">
    <source>
        <dbReference type="Proteomes" id="UP000218418"/>
    </source>
</evidence>
<feature type="domain" description="DUF4114" evidence="3">
    <location>
        <begin position="3655"/>
        <end position="3728"/>
    </location>
</feature>
<dbReference type="EMBL" id="AP018227">
    <property type="protein sequence ID" value="BAY84313.1"/>
    <property type="molecule type" value="Genomic_DNA"/>
</dbReference>
<dbReference type="Gene3D" id="2.60.120.200">
    <property type="match status" value="1"/>
</dbReference>
<keyword evidence="1" id="KW-0732">Signal</keyword>
<dbReference type="InterPro" id="IPR028994">
    <property type="entry name" value="Integrin_alpha_N"/>
</dbReference>
<organism evidence="4 5">
    <name type="scientific">Calothrix parasitica NIES-267</name>
    <dbReference type="NCBI Taxonomy" id="1973488"/>
    <lineage>
        <taxon>Bacteria</taxon>
        <taxon>Bacillati</taxon>
        <taxon>Cyanobacteriota</taxon>
        <taxon>Cyanophyceae</taxon>
        <taxon>Nostocales</taxon>
        <taxon>Calotrichaceae</taxon>
        <taxon>Calothrix</taxon>
    </lineage>
</organism>
<feature type="region of interest" description="Disordered" evidence="2">
    <location>
        <begin position="2766"/>
        <end position="2802"/>
    </location>
</feature>
<sequence>MTTNKPEINISNYTPEIYETAVDFGDAASFDGIDDYVQVPNSSELELTDGTIEFWVKPDWAANSKNFNPAVLANRDTSGTRYSIHIRRNLNGVDLWNGSQVGTVLYNFEQGNWYHVALVETGTSTEVFINGEFQGSMSRGFSAATGKDFHIGSSDGAITFFEGEIDEVRIWNKARTQEEIQENLHTKLTGTEDGLAAYYNFDNDSGTTIIDGTGSNNGTLNNGDGNNLVGSNIGYTLTDWEVTETPVVKIAEGETEATITVAKIDDEIAEYTAETVTVTLNDSDNYDLDTSNQTATVTLNDDDEAGIEFAKLTTSDGTVVATSLEYYNNTVVTSEVATIELEVTSDYANGNVGLKIASGDDSYTLTAGTQLSFSDGALVTVDTDTTISTGDAVTLVPVTFVNAIATQETVSFTDEQSGTAIEVGVSTGYNPITGEVGLQISSGVDALTFSNGTELTFSNGAVVTLTQDTTISSSTETLVPVSFANQILSNETSEIELPGEDNTTFGVRLNSQPTDDVTLTLTIGDSTEGQFANSTSTQTLNFTTENWDTYQEVTLYGVDDDIDDDAGEDENSNTVYDYSIDVTTTSQNDSNYNLQISDAVFVNNQDNESTEDSNNNVNTNNSATNIASINVINSELSEDGSTTAEFEINLSEAAPEGGVYVKYEIGDGTGTIGDGTGTIGEDIFAYTLIGDDNPLNSYSTGSLSNLFLPGSSPIFVDIDGDEDLDVFIGRSEGTFRPGGIDYYENTGDKSNPIFTERTSSDNPLNQVSLSSNVPSFVDIDNDGDLDAFVGYFSGALITETISIDGSVVRNLTPTIYYYENTGNYTNPVFERRTGSDNPLEELIHNGNINQPITTFGDMDNDGDFDIFVGAVNGGISYFENIGSAESPIFQRLGGSNNPFNGIDFGDDSAPTLVDFDSDGDLDAFIGRSNGTISYYLNSGTSEQAVFVEQTTPINFDVGSDSRPSIVDIDNDGYFEAFVGEKSGNINLYAFNPIPEVYIPEGNTKSSKVTLIAVDDLIDEQQETFDIRVTENVDDTLIIEITSNYESNSNGQIIIGEQPTINYFVGLKINNAEVTDSYFLTAGTVLNFTDSANNTYSVTINENTVISNTSTEVGIQQNISLQGIELVGATTSIINSDYIVNEQSSTGTFEIVDNDIAGLNIVDSDNNPLTSLTTSEDGITETFYVSLDTKPTDNVAVYFGVDNSEEGLLSDDNESNENLVKLVFSPDNWDTSQAVTLTSVDDDVDDSNITYNIISTVISEDIKYNEDNVILKLTEDFNYVDGSSNTISLLVDDLSVQETELAAGTQLTFANGMILEVESDTTLSNSIATNVNVTQVQAANQILKNTTAFIDEDNSNLTEYLQIIVTEEYADGRLELQIDESSSIASVDLSLGQQLTFSNGTVFTVEVAETLSNAEASTIFGRIDSNLLKVATTEVSTGSTAEVTTDYTDKDSGKTEVIVNTDYNEAAGTVSLRINDTTASEVELVAGTQIDFSNGAAVSLDNDVTLTTTASSVNVSGVGNEITTSFTESISTDISVTNNDNDTAAVVVDRYDISSLEGYGNNFFNLKLATQPLGEVTVTMNPVDVNGDKDYNISLADEFDGESYSVTFDETNWNLAKAIRVQAVDDYDIEYNHSSYIDFTVSSDEDSIYDGVTPTGDVVVKIEDNDLPTASIQAVAAASEAGSPGYFIVSLDNPAPDGFDGTGIVVNYSVSGTVDRNVPDKTDDLKALTGSVRIAPGETRSPIIAFPIDDFKVEAIPLEVLSAAGNNVRLQINTAKLSDSQKQSLIEVGTVPLNDDTELTFSNGAIAEVNGNYNLQINANGSVTSVNAAVEFTSDITTVAIDETTSIPQETVVVTLSSGSDYSINENEPPSAILSIQDNDTPGVRIVEIGDTTVTENGTSEFYISLLSQPEADVTIALNGVPTERKLIVDQAYSNTASTIQLKVDDSEVDSLLLPAGTYTLGNAEVTVSSDTTIDISDKFTEVALSSISSNITASDSLTYSYTELGFDDTYTFNSDNWYKLQTVTVKGIDDSVAETGDFHSSTVGYTISSTDTNYDGFEVPPQTINIIDRTFDSENTTESLVEGLFALQDGLDSVTLPVIGKLDGVAPSFIEDFIDDLVEEVKQTEYVTAESLQDAFNNVLSDRFGMVNVEITDLSTENIEFKLNIEDSFNKSITLNGDLGLPALGINIESDGDIETNFDYKIDLGFGISTDDGFYINTEDTGFDVGASLSLSDEFTATGKLAFLQIEATNGDEIGGTNIDAEFTINLEDADTSDDSNDEDEKKLTLTELNNLRKSDNLFDSIKYGFSGDAALDLDVVTSIKGNTGFPSLGLNISSELPLFNYSNTDEEDEDENVKLTVVSSSATSLNIESSDSTNIVRLNKDTELKFGNTTVIVKEDTDIEPGEETTVNVTLADGSQGTINNIAADTIIETPKIPLLTISSSRTSQEGKITTLDVTSNNENIIRLKKDTELNFGGTRVILKKVIISEGDVDINSELIDIQPGDTPTTIEVSVVGDKDNNSGEFLTIDEDTTADVSVGEILDSDPSLTLSQAVTSKEGESITLQVTSNNVTDTIQLNKGTQLKFGDNETKFTLEETAYIESGNTPSEIKVTVADDGDETTEESVTITKDKIAELVSSEFNLSFNDITLDTGGFITDLMSPVINYVNDLIEPFEPIIDVLQTEIKFLDTVNLVDLFDENNDGSATLIEVASYLASTFSGTDLKYQEFFNAVTGIIDLVDTLKDLESDINSGENLSINFGDYTLENFKGASDDEEDSASNTDTEESGGDELNSDTKEQAENSGTGSIGTKITNFFSKLDELGISIPLIEDPFIAVNLLLGQDIDLVTYDIPELDIGFKITQEFPIFGSITGLLEGAFSLSSDLVVGFDTYGFSRWEDKGFDLKDSHLIFDGFYLSDVDPDTGKDVDELTMDATIAAGVSASAVVAKAELTGGITGKAGLDIIDGGEFTGESDGKLRGSEVLAADSLFDLFSLSGSLKAFIKAVVKVGVDVGLFEVMKTVWKEKFSITLFEFELGGSSGTVSQSYIEGATVFFDSNLDGIWQEGEPFTLSNADGSYNLEIPLLFFDTNDNGKIDPEEGRIVTEGGTDSSSGVEIETPLIAPYGAKMVTPLTTLKQKLIEDGSTPEEAEQLIKEALEIPEDINLEEFDALDAMSKGDERGSKVYKAHVQVQSLFAQTSEYIKGFGKDELVDEKRPIPEQAIDAIAKGFKKRKGKGKGRTPINFSDSAELEELIKEPLEGKFKSKAERPQRLPESFGILTKTVASGNKEIDEVFEGVPPKDILGKVAPVKKKTQDKLPKELRKLAGGARREDITSLLERVPEAEQFLLKEQSEPGDKPPVNGGEQPDDKKPLPIVDSEDDTIIPIAPRKPKKLAKGKRPRNLLELDGDDLTDTKIKFSLSSKNLPEGRIHEIAIFTTEDEEGSINGINPEDAGYKEAALKKSRSIFSILPDDFIANPKRIMKGFADKNIGFLLIKNGTVDSARRGRTPLDNVLVGTEQQGDGFRGMQISEKGENSFRLSFEDEMGDADFTDIVIDAELTDETPEIVTDIQGESEGEMLDLREYEGKQIQIQAPIVREESAYENVVGFYVVEDTSGAVRDPLTGDLINPGEEGYIKAALRNSQNNAFQMGEKGIGGNKEIRGGQIFAPFAIANGTLEQVLDDNPDNDPQVYFAHIGANTDRVDYIRNLGGNTWGVEDMRGGGDMDFNDIVFKLDVTVG</sequence>
<feature type="region of interest" description="Disordered" evidence="2">
    <location>
        <begin position="3343"/>
        <end position="3374"/>
    </location>
</feature>
<evidence type="ECO:0000313" key="4">
    <source>
        <dbReference type="EMBL" id="BAY84313.1"/>
    </source>
</evidence>
<gene>
    <name evidence="4" type="ORF">NIES267_38090</name>
</gene>
<dbReference type="SUPFAM" id="SSF141072">
    <property type="entry name" value="CalX-like"/>
    <property type="match status" value="1"/>
</dbReference>